<keyword evidence="11" id="KW-1185">Reference proteome</keyword>
<keyword evidence="1" id="KW-0808">Transferase</keyword>
<keyword evidence="3" id="KW-0418">Kinase</keyword>
<dbReference type="GO" id="GO:0004713">
    <property type="term" value="F:protein tyrosine kinase activity"/>
    <property type="evidence" value="ECO:0007669"/>
    <property type="project" value="TreeGrafter"/>
</dbReference>
<keyword evidence="2 7" id="KW-0547">Nucleotide-binding</keyword>
<dbReference type="GO" id="GO:0005634">
    <property type="term" value="C:nucleus"/>
    <property type="evidence" value="ECO:0007669"/>
    <property type="project" value="TreeGrafter"/>
</dbReference>
<comment type="caution">
    <text evidence="10">The sequence shown here is derived from an EMBL/GenBank/DDBJ whole genome shotgun (WGS) entry which is preliminary data.</text>
</comment>
<evidence type="ECO:0000313" key="11">
    <source>
        <dbReference type="Proteomes" id="UP000282087"/>
    </source>
</evidence>
<evidence type="ECO:0000256" key="1">
    <source>
        <dbReference type="ARBA" id="ARBA00022679"/>
    </source>
</evidence>
<organism evidence="10 11">
    <name type="scientific">Peronospora effusa</name>
    <dbReference type="NCBI Taxonomy" id="542832"/>
    <lineage>
        <taxon>Eukaryota</taxon>
        <taxon>Sar</taxon>
        <taxon>Stramenopiles</taxon>
        <taxon>Oomycota</taxon>
        <taxon>Peronosporomycetes</taxon>
        <taxon>Peronosporales</taxon>
        <taxon>Peronosporaceae</taxon>
        <taxon>Peronospora</taxon>
    </lineage>
</organism>
<dbReference type="InterPro" id="IPR008271">
    <property type="entry name" value="Ser/Thr_kinase_AS"/>
</dbReference>
<dbReference type="GO" id="GO:0017148">
    <property type="term" value="P:negative regulation of translation"/>
    <property type="evidence" value="ECO:0007669"/>
    <property type="project" value="UniProtKB-KW"/>
</dbReference>
<proteinExistence type="inferred from homology"/>
<accession>A0A3M6VMH5</accession>
<dbReference type="Pfam" id="PF00069">
    <property type="entry name" value="Pkinase"/>
    <property type="match status" value="1"/>
</dbReference>
<evidence type="ECO:0000256" key="8">
    <source>
        <dbReference type="SAM" id="MobiDB-lite"/>
    </source>
</evidence>
<name>A0A3M6VMH5_9STRA</name>
<dbReference type="STRING" id="542832.A0A3M6VMH5"/>
<dbReference type="InterPro" id="IPR050339">
    <property type="entry name" value="CC_SR_Kinase"/>
</dbReference>
<evidence type="ECO:0000256" key="3">
    <source>
        <dbReference type="ARBA" id="ARBA00022777"/>
    </source>
</evidence>
<feature type="compositionally biased region" description="Basic and acidic residues" evidence="8">
    <location>
        <begin position="99"/>
        <end position="110"/>
    </location>
</feature>
<dbReference type="PROSITE" id="PS00107">
    <property type="entry name" value="PROTEIN_KINASE_ATP"/>
    <property type="match status" value="1"/>
</dbReference>
<protein>
    <recommendedName>
        <fullName evidence="9">Protein kinase domain-containing protein</fullName>
    </recommendedName>
</protein>
<feature type="region of interest" description="Disordered" evidence="8">
    <location>
        <begin position="1"/>
        <end position="57"/>
    </location>
</feature>
<evidence type="ECO:0000313" key="10">
    <source>
        <dbReference type="EMBL" id="RMX67929.1"/>
    </source>
</evidence>
<dbReference type="GO" id="GO:0005524">
    <property type="term" value="F:ATP binding"/>
    <property type="evidence" value="ECO:0007669"/>
    <property type="project" value="UniProtKB-UniRule"/>
</dbReference>
<feature type="binding site" evidence="7">
    <location>
        <position position="331"/>
    </location>
    <ligand>
        <name>ATP</name>
        <dbReference type="ChEBI" id="CHEBI:30616"/>
    </ligand>
</feature>
<dbReference type="SUPFAM" id="SSF56112">
    <property type="entry name" value="Protein kinase-like (PK-like)"/>
    <property type="match status" value="1"/>
</dbReference>
<dbReference type="Gene3D" id="1.10.510.10">
    <property type="entry name" value="Transferase(Phosphotransferase) domain 1"/>
    <property type="match status" value="1"/>
</dbReference>
<dbReference type="InterPro" id="IPR000719">
    <property type="entry name" value="Prot_kinase_dom"/>
</dbReference>
<dbReference type="InterPro" id="IPR017441">
    <property type="entry name" value="Protein_kinase_ATP_BS"/>
</dbReference>
<dbReference type="PANTHER" id="PTHR11042">
    <property type="entry name" value="EUKARYOTIC TRANSLATION INITIATION FACTOR 2-ALPHA KINASE EIF2-ALPHA KINASE -RELATED"/>
    <property type="match status" value="1"/>
</dbReference>
<dbReference type="Proteomes" id="UP000282087">
    <property type="component" value="Unassembled WGS sequence"/>
</dbReference>
<feature type="compositionally biased region" description="Low complexity" evidence="8">
    <location>
        <begin position="7"/>
        <end position="19"/>
    </location>
</feature>
<dbReference type="PANTHER" id="PTHR11042:SF185">
    <property type="entry name" value="WEE1-LIKE PROTEIN KINASE"/>
    <property type="match status" value="1"/>
</dbReference>
<evidence type="ECO:0000256" key="5">
    <source>
        <dbReference type="ARBA" id="ARBA00023193"/>
    </source>
</evidence>
<evidence type="ECO:0000256" key="7">
    <source>
        <dbReference type="PROSITE-ProRule" id="PRU10141"/>
    </source>
</evidence>
<sequence length="554" mass="62717">MLRSKTRATTSGSSSGSSHSKAKKQRSIHEFFSQPTVRSTKLRKTRRSLEASAKNSHFNTIPAIKEYDDEPIQKRINYDMMDEESSEEPLLQCISENSDSGRRPKPKKIDFTACSSSQRSEPDLEPMHTPVRFGVPLTNQLFYTPMHQYSQDEMDFLTPRDQPVIPLSNPTTPSPLKKRPRLNSQVELIQEEPVQNLTQDMTHMDVRHVRKGRPSSQTSIDMESPQKTSVNVVINAKRERANMCDTAGSFLSAESYVNPFAPESMTESGKKKISRRKRRSFPPTWVGATNGSPVAKYLSDFSELGLIGSGSFSKVYKCIKKIDGWVYAVKKSKRHFRGKADTERALREVQALAALSSSNHVVRYFDAWIEDDLLYIQLEYLEGCSLASFVKKYAPQKVPEETLCKLLCHLAQALFDMHNKKMVHMDVKLQNVLVGPDEVYKLGDLGTVAHLDGSMEIREGDNRYLSRELLEGNRNNLRAGDIFALGATIYELALGTTLASGGEEWQKIRDGDLVMFRQYSNSLQHLIANMMHPDALQRPLAEDILQHEVVLPFR</sequence>
<dbReference type="PROSITE" id="PS00108">
    <property type="entry name" value="PROTEIN_KINASE_ST"/>
    <property type="match status" value="1"/>
</dbReference>
<dbReference type="VEuPathDB" id="FungiDB:DD237_000764"/>
<reference evidence="10 11" key="1">
    <citation type="submission" date="2018-06" db="EMBL/GenBank/DDBJ databases">
        <title>Comparative genomics of downy mildews reveals potential adaptations to biotrophy.</title>
        <authorList>
            <person name="Fletcher K."/>
            <person name="Klosterman S.J."/>
            <person name="Derevnina L."/>
            <person name="Martin F."/>
            <person name="Koike S."/>
            <person name="Reyes Chin-Wo S."/>
            <person name="Mou B."/>
            <person name="Michelmore R."/>
        </authorList>
    </citation>
    <scope>NUCLEOTIDE SEQUENCE [LARGE SCALE GENOMIC DNA]</scope>
    <source>
        <strain evidence="10 11">R14</strain>
    </source>
</reference>
<keyword evidence="4 7" id="KW-0067">ATP-binding</keyword>
<evidence type="ECO:0000256" key="4">
    <source>
        <dbReference type="ARBA" id="ARBA00022840"/>
    </source>
</evidence>
<feature type="domain" description="Protein kinase" evidence="9">
    <location>
        <begin position="301"/>
        <end position="550"/>
    </location>
</feature>
<gene>
    <name evidence="10" type="ORF">DD238_000551</name>
</gene>
<dbReference type="InterPro" id="IPR011009">
    <property type="entry name" value="Kinase-like_dom_sf"/>
</dbReference>
<dbReference type="GO" id="GO:0005737">
    <property type="term" value="C:cytoplasm"/>
    <property type="evidence" value="ECO:0007669"/>
    <property type="project" value="TreeGrafter"/>
</dbReference>
<dbReference type="PROSITE" id="PS50011">
    <property type="entry name" value="PROTEIN_KINASE_DOM"/>
    <property type="match status" value="1"/>
</dbReference>
<comment type="similarity">
    <text evidence="6">Belongs to the protein kinase superfamily. Ser/Thr protein kinase family. GCN2 subfamily.</text>
</comment>
<dbReference type="EMBL" id="QLLG01000155">
    <property type="protein sequence ID" value="RMX67929.1"/>
    <property type="molecule type" value="Genomic_DNA"/>
</dbReference>
<evidence type="ECO:0000256" key="2">
    <source>
        <dbReference type="ARBA" id="ARBA00022741"/>
    </source>
</evidence>
<feature type="region of interest" description="Disordered" evidence="8">
    <location>
        <begin position="96"/>
        <end position="128"/>
    </location>
</feature>
<keyword evidence="5" id="KW-0652">Protein synthesis inhibitor</keyword>
<dbReference type="FunFam" id="3.30.200.20:FF:000356">
    <property type="entry name" value="WEE protein kinase"/>
    <property type="match status" value="1"/>
</dbReference>
<dbReference type="SMART" id="SM00220">
    <property type="entry name" value="S_TKc"/>
    <property type="match status" value="1"/>
</dbReference>
<evidence type="ECO:0000259" key="9">
    <source>
        <dbReference type="PROSITE" id="PS50011"/>
    </source>
</evidence>
<dbReference type="AlphaFoldDB" id="A0A3M6VMH5"/>
<dbReference type="Gene3D" id="3.30.200.20">
    <property type="entry name" value="Phosphorylase Kinase, domain 1"/>
    <property type="match status" value="1"/>
</dbReference>
<evidence type="ECO:0000256" key="6">
    <source>
        <dbReference type="ARBA" id="ARBA00037982"/>
    </source>
</evidence>